<reference evidence="2" key="1">
    <citation type="submission" date="2024-06" db="EMBL/GenBank/DDBJ databases">
        <title>Radixoralia hellwigii gen. nov., sp nov., isolated from a root canal in the human oral cavity.</title>
        <authorList>
            <person name="Bartsch S."/>
            <person name="Wittmer A."/>
            <person name="Schulz A.-K."/>
            <person name="Neumann-Schaal M."/>
            <person name="Wolf J."/>
            <person name="Gronow S."/>
            <person name="Tennert C."/>
            <person name="Haecker G."/>
            <person name="Cieplik F."/>
            <person name="Al-Ahmad A."/>
        </authorList>
    </citation>
    <scope>NUCLEOTIDE SEQUENCE [LARGE SCALE GENOMIC DNA]</scope>
    <source>
        <strain evidence="2">Wk13</strain>
    </source>
</reference>
<proteinExistence type="predicted"/>
<protein>
    <submittedName>
        <fullName evidence="1">DUF488 family protein</fullName>
    </submittedName>
</protein>
<accession>A0ABV4UG28</accession>
<dbReference type="RefSeq" id="WP_418891635.1">
    <property type="nucleotide sequence ID" value="NZ_JBEUWX010000002.1"/>
</dbReference>
<dbReference type="EMBL" id="JBEUWX010000002">
    <property type="protein sequence ID" value="MFA9950590.1"/>
    <property type="molecule type" value="Genomic_DNA"/>
</dbReference>
<name>A0ABV4UG28_9RHOO</name>
<evidence type="ECO:0000313" key="2">
    <source>
        <dbReference type="Proteomes" id="UP001574673"/>
    </source>
</evidence>
<organism evidence="1 2">
    <name type="scientific">Dentiradicibacter hellwigii</name>
    <dbReference type="NCBI Taxonomy" id="3149053"/>
    <lineage>
        <taxon>Bacteria</taxon>
        <taxon>Pseudomonadati</taxon>
        <taxon>Pseudomonadota</taxon>
        <taxon>Betaproteobacteria</taxon>
        <taxon>Rhodocyclales</taxon>
        <taxon>Rhodocyclaceae</taxon>
        <taxon>Dentiradicibacter</taxon>
    </lineage>
</organism>
<sequence length="128" mass="14793">MFSVQRIYDYTPQADSTGVFLDRLYPRGVHKELMAQVVWLKDLTPSAELRRWYHADSGNRYAEFAARYRAELLDPVHQAALAELWRLSQARPHTVLLTAVKQPEHSHIAVLLDYLHENGEHGSVQNQN</sequence>
<dbReference type="Proteomes" id="UP001574673">
    <property type="component" value="Unassembled WGS sequence"/>
</dbReference>
<dbReference type="PANTHER" id="PTHR36849">
    <property type="entry name" value="CYTOPLASMIC PROTEIN-RELATED"/>
    <property type="match status" value="1"/>
</dbReference>
<gene>
    <name evidence="1" type="ORF">ABCS64_09735</name>
</gene>
<dbReference type="Pfam" id="PF22752">
    <property type="entry name" value="DUF488-N3i"/>
    <property type="match status" value="1"/>
</dbReference>
<dbReference type="PANTHER" id="PTHR36849:SF1">
    <property type="entry name" value="CYTOPLASMIC PROTEIN"/>
    <property type="match status" value="1"/>
</dbReference>
<evidence type="ECO:0000313" key="1">
    <source>
        <dbReference type="EMBL" id="MFA9950590.1"/>
    </source>
</evidence>
<dbReference type="InterPro" id="IPR052552">
    <property type="entry name" value="YeaO-like"/>
</dbReference>
<comment type="caution">
    <text evidence="1">The sequence shown here is derived from an EMBL/GenBank/DDBJ whole genome shotgun (WGS) entry which is preliminary data.</text>
</comment>
<keyword evidence="2" id="KW-1185">Reference proteome</keyword>